<sequence>MTRRPCPSFPMNESIGQQCLQRGQIIYSLTNTPDLISLQVVGRFLALSSRRAHSHIHGHRCTLDPIHSFEPVFPFPEQTIIPPGHPISPIVY</sequence>
<evidence type="ECO:0000313" key="2">
    <source>
        <dbReference type="Proteomes" id="UP000054018"/>
    </source>
</evidence>
<reference evidence="1 2" key="1">
    <citation type="submission" date="2014-04" db="EMBL/GenBank/DDBJ databases">
        <authorList>
            <consortium name="DOE Joint Genome Institute"/>
            <person name="Kuo A."/>
            <person name="Kohler A."/>
            <person name="Costa M.D."/>
            <person name="Nagy L.G."/>
            <person name="Floudas D."/>
            <person name="Copeland A."/>
            <person name="Barry K.W."/>
            <person name="Cichocki N."/>
            <person name="Veneault-Fourrey C."/>
            <person name="LaButti K."/>
            <person name="Lindquist E.A."/>
            <person name="Lipzen A."/>
            <person name="Lundell T."/>
            <person name="Morin E."/>
            <person name="Murat C."/>
            <person name="Sun H."/>
            <person name="Tunlid A."/>
            <person name="Henrissat B."/>
            <person name="Grigoriev I.V."/>
            <person name="Hibbett D.S."/>
            <person name="Martin F."/>
            <person name="Nordberg H.P."/>
            <person name="Cantor M.N."/>
            <person name="Hua S.X."/>
        </authorList>
    </citation>
    <scope>NUCLEOTIDE SEQUENCE [LARGE SCALE GENOMIC DNA]</scope>
    <source>
        <strain evidence="1 2">441</strain>
    </source>
</reference>
<protein>
    <submittedName>
        <fullName evidence="1">Uncharacterized protein</fullName>
    </submittedName>
</protein>
<gene>
    <name evidence="1" type="ORF">PISMIDRAFT_443673</name>
</gene>
<evidence type="ECO:0000313" key="1">
    <source>
        <dbReference type="EMBL" id="KIK29842.1"/>
    </source>
</evidence>
<name>A0A0D0A5W6_9AGAM</name>
<dbReference type="AlphaFoldDB" id="A0A0D0A5W6"/>
<proteinExistence type="predicted"/>
<dbReference type="Proteomes" id="UP000054018">
    <property type="component" value="Unassembled WGS sequence"/>
</dbReference>
<keyword evidence="2" id="KW-1185">Reference proteome</keyword>
<dbReference type="HOGENOM" id="CLU_2414149_0_0_1"/>
<reference evidence="2" key="2">
    <citation type="submission" date="2015-01" db="EMBL/GenBank/DDBJ databases">
        <title>Evolutionary Origins and Diversification of the Mycorrhizal Mutualists.</title>
        <authorList>
            <consortium name="DOE Joint Genome Institute"/>
            <consortium name="Mycorrhizal Genomics Consortium"/>
            <person name="Kohler A."/>
            <person name="Kuo A."/>
            <person name="Nagy L.G."/>
            <person name="Floudas D."/>
            <person name="Copeland A."/>
            <person name="Barry K.W."/>
            <person name="Cichocki N."/>
            <person name="Veneault-Fourrey C."/>
            <person name="LaButti K."/>
            <person name="Lindquist E.A."/>
            <person name="Lipzen A."/>
            <person name="Lundell T."/>
            <person name="Morin E."/>
            <person name="Murat C."/>
            <person name="Riley R."/>
            <person name="Ohm R."/>
            <person name="Sun H."/>
            <person name="Tunlid A."/>
            <person name="Henrissat B."/>
            <person name="Grigoriev I.V."/>
            <person name="Hibbett D.S."/>
            <person name="Martin F."/>
        </authorList>
    </citation>
    <scope>NUCLEOTIDE SEQUENCE [LARGE SCALE GENOMIC DNA]</scope>
    <source>
        <strain evidence="2">441</strain>
    </source>
</reference>
<organism evidence="1 2">
    <name type="scientific">Pisolithus microcarpus 441</name>
    <dbReference type="NCBI Taxonomy" id="765257"/>
    <lineage>
        <taxon>Eukaryota</taxon>
        <taxon>Fungi</taxon>
        <taxon>Dikarya</taxon>
        <taxon>Basidiomycota</taxon>
        <taxon>Agaricomycotina</taxon>
        <taxon>Agaricomycetes</taxon>
        <taxon>Agaricomycetidae</taxon>
        <taxon>Boletales</taxon>
        <taxon>Sclerodermatineae</taxon>
        <taxon>Pisolithaceae</taxon>
        <taxon>Pisolithus</taxon>
    </lineage>
</organism>
<accession>A0A0D0A5W6</accession>
<dbReference type="EMBL" id="KN833688">
    <property type="protein sequence ID" value="KIK29842.1"/>
    <property type="molecule type" value="Genomic_DNA"/>
</dbReference>